<dbReference type="Proteomes" id="UP000694050">
    <property type="component" value="Unassembled WGS sequence"/>
</dbReference>
<evidence type="ECO:0000256" key="6">
    <source>
        <dbReference type="ARBA" id="ARBA00037968"/>
    </source>
</evidence>
<evidence type="ECO:0000313" key="9">
    <source>
        <dbReference type="EMBL" id="KAG7417768.1"/>
    </source>
</evidence>
<dbReference type="PANTHER" id="PTHR43791:SF39">
    <property type="entry name" value="TRANSPORTER LIZ1_SEO1, PUTATIVE (AFU_ORTHOLOGUE AFUA_3G00980)-RELATED"/>
    <property type="match status" value="1"/>
</dbReference>
<feature type="transmembrane region" description="Helical" evidence="8">
    <location>
        <begin position="411"/>
        <end position="430"/>
    </location>
</feature>
<reference evidence="9" key="1">
    <citation type="submission" date="2021-04" db="EMBL/GenBank/DDBJ databases">
        <title>First draft genome resource for Brassicaceae pathogens Fusarium oxysporum f. sp. raphani and Fusarium oxysporum f. sp. rapae.</title>
        <authorList>
            <person name="Asai S."/>
        </authorList>
    </citation>
    <scope>NUCLEOTIDE SEQUENCE</scope>
    <source>
        <strain evidence="9">Tf1208</strain>
    </source>
</reference>
<dbReference type="PANTHER" id="PTHR43791">
    <property type="entry name" value="PERMEASE-RELATED"/>
    <property type="match status" value="1"/>
</dbReference>
<evidence type="ECO:0000256" key="7">
    <source>
        <dbReference type="SAM" id="MobiDB-lite"/>
    </source>
</evidence>
<feature type="transmembrane region" description="Helical" evidence="8">
    <location>
        <begin position="156"/>
        <end position="176"/>
    </location>
</feature>
<dbReference type="AlphaFoldDB" id="A0A8J5U0K3"/>
<feature type="transmembrane region" description="Helical" evidence="8">
    <location>
        <begin position="182"/>
        <end position="204"/>
    </location>
</feature>
<sequence>MESESKINSKGEVKVTQGPTTGSHASVVVCEDAQPVPPSVFKRFLYHLWDNDQHLKSPEERKLVRKLDFGILICATLGWVCIALSNNWKDLRTNGHAQWMKYIDQNNIVNAYVSGMKEDLNIQGNEYTYMLMCYTIAFAIMQIPSNAIALKIRPRICIVVCELGWTIFTFAQAAATSSNQKYAFRFMIGLFESGFSPIIIFLLGSWYNKAELAKRMAIWHITGFFGAGTSGFLLAAVHRTLDGRLGLPGWRWMYIICGCMSLPVALSVWWFLPDLPHNTKAWYITEEEKQIALRRSATQGKVQVTGKLDKALAKRIFGSWRWWVLCVTYILYGNSCQAAPYFAIYLSVFSLALKYWSYVVTNADLGEAGYSVTQRNVIPGCANPVSMVTDFTWSFISSILTAWPPSDTARVVAFFFAAGGFVTGVTWTWANEINIGNAEERALTISSMNGLFYATNSFLPILIFPQTMAPKFERGFPSVLSFALGACCLMLFADFLHKRELRLESERSSAAIPVEEFEYKMDDK</sequence>
<protein>
    <submittedName>
        <fullName evidence="9">Pantothenate transporter FEN2</fullName>
    </submittedName>
</protein>
<organism evidence="9 10">
    <name type="scientific">Fusarium oxysporum f. sp. rapae</name>
    <dbReference type="NCBI Taxonomy" id="485398"/>
    <lineage>
        <taxon>Eukaryota</taxon>
        <taxon>Fungi</taxon>
        <taxon>Dikarya</taxon>
        <taxon>Ascomycota</taxon>
        <taxon>Pezizomycotina</taxon>
        <taxon>Sordariomycetes</taxon>
        <taxon>Hypocreomycetidae</taxon>
        <taxon>Hypocreales</taxon>
        <taxon>Nectriaceae</taxon>
        <taxon>Fusarium</taxon>
        <taxon>Fusarium oxysporum species complex</taxon>
    </lineage>
</organism>
<feature type="transmembrane region" description="Helical" evidence="8">
    <location>
        <begin position="442"/>
        <end position="464"/>
    </location>
</feature>
<keyword evidence="5 8" id="KW-0472">Membrane</keyword>
<comment type="similarity">
    <text evidence="6">Belongs to the major facilitator superfamily. Allantoate permease family.</text>
</comment>
<keyword evidence="3 8" id="KW-0812">Transmembrane</keyword>
<feature type="compositionally biased region" description="Basic and acidic residues" evidence="7">
    <location>
        <begin position="1"/>
        <end position="13"/>
    </location>
</feature>
<feature type="transmembrane region" description="Helical" evidence="8">
    <location>
        <begin position="252"/>
        <end position="272"/>
    </location>
</feature>
<evidence type="ECO:0000256" key="8">
    <source>
        <dbReference type="SAM" id="Phobius"/>
    </source>
</evidence>
<name>A0A8J5U0K3_FUSOX</name>
<evidence type="ECO:0000256" key="5">
    <source>
        <dbReference type="ARBA" id="ARBA00023136"/>
    </source>
</evidence>
<dbReference type="EMBL" id="JAELUQ010000003">
    <property type="protein sequence ID" value="KAG7417768.1"/>
    <property type="molecule type" value="Genomic_DNA"/>
</dbReference>
<feature type="transmembrane region" description="Helical" evidence="8">
    <location>
        <begin position="67"/>
        <end position="85"/>
    </location>
</feature>
<dbReference type="GO" id="GO:0016020">
    <property type="term" value="C:membrane"/>
    <property type="evidence" value="ECO:0007669"/>
    <property type="project" value="UniProtKB-SubCell"/>
</dbReference>
<feature type="transmembrane region" description="Helical" evidence="8">
    <location>
        <begin position="216"/>
        <end position="237"/>
    </location>
</feature>
<accession>A0A8J5U0K3</accession>
<dbReference type="InterPro" id="IPR011701">
    <property type="entry name" value="MFS"/>
</dbReference>
<gene>
    <name evidence="9" type="primary">FEN2-1</name>
    <name evidence="9" type="ORF">Forpe1208_v003661</name>
</gene>
<evidence type="ECO:0000256" key="3">
    <source>
        <dbReference type="ARBA" id="ARBA00022692"/>
    </source>
</evidence>
<feature type="transmembrane region" description="Helical" evidence="8">
    <location>
        <begin position="127"/>
        <end position="144"/>
    </location>
</feature>
<comment type="caution">
    <text evidence="9">The sequence shown here is derived from an EMBL/GenBank/DDBJ whole genome shotgun (WGS) entry which is preliminary data.</text>
</comment>
<feature type="transmembrane region" description="Helical" evidence="8">
    <location>
        <begin position="476"/>
        <end position="497"/>
    </location>
</feature>
<proteinExistence type="inferred from homology"/>
<keyword evidence="4 8" id="KW-1133">Transmembrane helix</keyword>
<keyword evidence="2" id="KW-0813">Transport</keyword>
<dbReference type="FunFam" id="1.20.1250.20:FF:000065">
    <property type="entry name" value="Putative MFS pantothenate transporter"/>
    <property type="match status" value="1"/>
</dbReference>
<dbReference type="GO" id="GO:0022857">
    <property type="term" value="F:transmembrane transporter activity"/>
    <property type="evidence" value="ECO:0007669"/>
    <property type="project" value="InterPro"/>
</dbReference>
<feature type="transmembrane region" description="Helical" evidence="8">
    <location>
        <begin position="322"/>
        <end position="348"/>
    </location>
</feature>
<evidence type="ECO:0000256" key="1">
    <source>
        <dbReference type="ARBA" id="ARBA00004141"/>
    </source>
</evidence>
<evidence type="ECO:0000313" key="10">
    <source>
        <dbReference type="Proteomes" id="UP000694050"/>
    </source>
</evidence>
<feature type="region of interest" description="Disordered" evidence="7">
    <location>
        <begin position="1"/>
        <end position="21"/>
    </location>
</feature>
<comment type="subcellular location">
    <subcellularLocation>
        <location evidence="1">Membrane</location>
        <topology evidence="1">Multi-pass membrane protein</topology>
    </subcellularLocation>
</comment>
<evidence type="ECO:0000256" key="2">
    <source>
        <dbReference type="ARBA" id="ARBA00022448"/>
    </source>
</evidence>
<dbReference type="Pfam" id="PF07690">
    <property type="entry name" value="MFS_1"/>
    <property type="match status" value="1"/>
</dbReference>
<evidence type="ECO:0000256" key="4">
    <source>
        <dbReference type="ARBA" id="ARBA00022989"/>
    </source>
</evidence>